<dbReference type="InterPro" id="IPR023214">
    <property type="entry name" value="HAD_sf"/>
</dbReference>
<protein>
    <recommendedName>
        <fullName evidence="4">Phosphoserine phosphatase</fullName>
        <ecNumber evidence="3">3.1.3.3</ecNumber>
    </recommendedName>
</protein>
<evidence type="ECO:0000256" key="2">
    <source>
        <dbReference type="ARBA" id="ARBA00005135"/>
    </source>
</evidence>
<comment type="pathway">
    <text evidence="2">Amino-acid biosynthesis; L-serine biosynthesis; L-serine from 3-phospho-D-glycerate: step 3/3.</text>
</comment>
<evidence type="ECO:0000256" key="6">
    <source>
        <dbReference type="ARBA" id="ARBA00022723"/>
    </source>
</evidence>
<evidence type="ECO:0000256" key="8">
    <source>
        <dbReference type="ARBA" id="ARBA00022842"/>
    </source>
</evidence>
<keyword evidence="9" id="KW-0718">Serine biosynthesis</keyword>
<name>A0A210R6G7_MIZYE</name>
<evidence type="ECO:0000256" key="7">
    <source>
        <dbReference type="ARBA" id="ARBA00022801"/>
    </source>
</evidence>
<dbReference type="AlphaFoldDB" id="A0A210R6G7"/>
<accession>A0A210R6G7</accession>
<dbReference type="InterPro" id="IPR036412">
    <property type="entry name" value="HAD-like_sf"/>
</dbReference>
<keyword evidence="6" id="KW-0479">Metal-binding</keyword>
<dbReference type="EC" id="3.1.3.3" evidence="3"/>
<sequence>MVLGLSKIKPNLAGVEGVKTTVKIYLQVDLADTWSAANTDWRMATDLASVKKVWRAADAVCFDVDSTVMKDEALDELAKFCGVGKEVQEWAVVSTTPLSFLKHNPV</sequence>
<proteinExistence type="predicted"/>
<dbReference type="GO" id="GO:0036424">
    <property type="term" value="F:L-phosphoserine phosphatase activity"/>
    <property type="evidence" value="ECO:0007669"/>
    <property type="project" value="TreeGrafter"/>
</dbReference>
<evidence type="ECO:0000256" key="5">
    <source>
        <dbReference type="ARBA" id="ARBA00022605"/>
    </source>
</evidence>
<dbReference type="EMBL" id="NEDP02000155">
    <property type="protein sequence ID" value="OWF56545.1"/>
    <property type="molecule type" value="Genomic_DNA"/>
</dbReference>
<dbReference type="PANTHER" id="PTHR43344">
    <property type="entry name" value="PHOSPHOSERINE PHOSPHATASE"/>
    <property type="match status" value="1"/>
</dbReference>
<evidence type="ECO:0000313" key="11">
    <source>
        <dbReference type="Proteomes" id="UP000242188"/>
    </source>
</evidence>
<keyword evidence="11" id="KW-1185">Reference proteome</keyword>
<dbReference type="PANTHER" id="PTHR43344:SF2">
    <property type="entry name" value="PHOSPHOSERINE PHOSPHATASE"/>
    <property type="match status" value="1"/>
</dbReference>
<evidence type="ECO:0000256" key="4">
    <source>
        <dbReference type="ARBA" id="ARBA00015196"/>
    </source>
</evidence>
<keyword evidence="5" id="KW-0028">Amino-acid biosynthesis</keyword>
<organism evidence="10 11">
    <name type="scientific">Mizuhopecten yessoensis</name>
    <name type="common">Japanese scallop</name>
    <name type="synonym">Patinopecten yessoensis</name>
    <dbReference type="NCBI Taxonomy" id="6573"/>
    <lineage>
        <taxon>Eukaryota</taxon>
        <taxon>Metazoa</taxon>
        <taxon>Spiralia</taxon>
        <taxon>Lophotrochozoa</taxon>
        <taxon>Mollusca</taxon>
        <taxon>Bivalvia</taxon>
        <taxon>Autobranchia</taxon>
        <taxon>Pteriomorphia</taxon>
        <taxon>Pectinida</taxon>
        <taxon>Pectinoidea</taxon>
        <taxon>Pectinidae</taxon>
        <taxon>Mizuhopecten</taxon>
    </lineage>
</organism>
<dbReference type="Proteomes" id="UP000242188">
    <property type="component" value="Unassembled WGS sequence"/>
</dbReference>
<evidence type="ECO:0000313" key="10">
    <source>
        <dbReference type="EMBL" id="OWF56545.1"/>
    </source>
</evidence>
<keyword evidence="8" id="KW-0460">Magnesium</keyword>
<keyword evidence="7" id="KW-0378">Hydrolase</keyword>
<dbReference type="SUPFAM" id="SSF56784">
    <property type="entry name" value="HAD-like"/>
    <property type="match status" value="1"/>
</dbReference>
<dbReference type="GO" id="GO:0006564">
    <property type="term" value="P:L-serine biosynthetic process"/>
    <property type="evidence" value="ECO:0007669"/>
    <property type="project" value="UniProtKB-KW"/>
</dbReference>
<dbReference type="Gene3D" id="3.40.50.1000">
    <property type="entry name" value="HAD superfamily/HAD-like"/>
    <property type="match status" value="1"/>
</dbReference>
<gene>
    <name evidence="10" type="ORF">KP79_PYT12021</name>
</gene>
<dbReference type="STRING" id="6573.A0A210R6G7"/>
<reference evidence="10 11" key="1">
    <citation type="journal article" date="2017" name="Nat. Ecol. Evol.">
        <title>Scallop genome provides insights into evolution of bilaterian karyotype and development.</title>
        <authorList>
            <person name="Wang S."/>
            <person name="Zhang J."/>
            <person name="Jiao W."/>
            <person name="Li J."/>
            <person name="Xun X."/>
            <person name="Sun Y."/>
            <person name="Guo X."/>
            <person name="Huan P."/>
            <person name="Dong B."/>
            <person name="Zhang L."/>
            <person name="Hu X."/>
            <person name="Sun X."/>
            <person name="Wang J."/>
            <person name="Zhao C."/>
            <person name="Wang Y."/>
            <person name="Wang D."/>
            <person name="Huang X."/>
            <person name="Wang R."/>
            <person name="Lv J."/>
            <person name="Li Y."/>
            <person name="Zhang Z."/>
            <person name="Liu B."/>
            <person name="Lu W."/>
            <person name="Hui Y."/>
            <person name="Liang J."/>
            <person name="Zhou Z."/>
            <person name="Hou R."/>
            <person name="Li X."/>
            <person name="Liu Y."/>
            <person name="Li H."/>
            <person name="Ning X."/>
            <person name="Lin Y."/>
            <person name="Zhao L."/>
            <person name="Xing Q."/>
            <person name="Dou J."/>
            <person name="Li Y."/>
            <person name="Mao J."/>
            <person name="Guo H."/>
            <person name="Dou H."/>
            <person name="Li T."/>
            <person name="Mu C."/>
            <person name="Jiang W."/>
            <person name="Fu Q."/>
            <person name="Fu X."/>
            <person name="Miao Y."/>
            <person name="Liu J."/>
            <person name="Yu Q."/>
            <person name="Li R."/>
            <person name="Liao H."/>
            <person name="Li X."/>
            <person name="Kong Y."/>
            <person name="Jiang Z."/>
            <person name="Chourrout D."/>
            <person name="Li R."/>
            <person name="Bao Z."/>
        </authorList>
    </citation>
    <scope>NUCLEOTIDE SEQUENCE [LARGE SCALE GENOMIC DNA]</scope>
    <source>
        <strain evidence="10 11">PY_sf001</strain>
    </source>
</reference>
<dbReference type="InterPro" id="IPR050582">
    <property type="entry name" value="HAD-like_SerB"/>
</dbReference>
<evidence type="ECO:0000256" key="3">
    <source>
        <dbReference type="ARBA" id="ARBA00012640"/>
    </source>
</evidence>
<comment type="cofactor">
    <cofactor evidence="1">
        <name>Mg(2+)</name>
        <dbReference type="ChEBI" id="CHEBI:18420"/>
    </cofactor>
</comment>
<dbReference type="GO" id="GO:0000287">
    <property type="term" value="F:magnesium ion binding"/>
    <property type="evidence" value="ECO:0007669"/>
    <property type="project" value="TreeGrafter"/>
</dbReference>
<comment type="caution">
    <text evidence="10">The sequence shown here is derived from an EMBL/GenBank/DDBJ whole genome shotgun (WGS) entry which is preliminary data.</text>
</comment>
<evidence type="ECO:0000256" key="9">
    <source>
        <dbReference type="ARBA" id="ARBA00023299"/>
    </source>
</evidence>
<evidence type="ECO:0000256" key="1">
    <source>
        <dbReference type="ARBA" id="ARBA00001946"/>
    </source>
</evidence>
<dbReference type="GO" id="GO:0005737">
    <property type="term" value="C:cytoplasm"/>
    <property type="evidence" value="ECO:0007669"/>
    <property type="project" value="TreeGrafter"/>
</dbReference>